<evidence type="ECO:0000313" key="3">
    <source>
        <dbReference type="Proteomes" id="UP000571017"/>
    </source>
</evidence>
<keyword evidence="1" id="KW-1133">Transmembrane helix</keyword>
<dbReference type="RefSeq" id="WP_181471188.1">
    <property type="nucleotide sequence ID" value="NZ_JACEFG010000001.1"/>
</dbReference>
<name>A0A838CRB9_9BACI</name>
<comment type="caution">
    <text evidence="2">The sequence shown here is derived from an EMBL/GenBank/DDBJ whole genome shotgun (WGS) entry which is preliminary data.</text>
</comment>
<dbReference type="Proteomes" id="UP000571017">
    <property type="component" value="Unassembled WGS sequence"/>
</dbReference>
<evidence type="ECO:0000313" key="2">
    <source>
        <dbReference type="EMBL" id="MBA2174176.1"/>
    </source>
</evidence>
<keyword evidence="1" id="KW-0812">Transmembrane</keyword>
<protein>
    <submittedName>
        <fullName evidence="2">Uncharacterized protein</fullName>
    </submittedName>
</protein>
<proteinExistence type="predicted"/>
<dbReference type="EMBL" id="JACEFG010000001">
    <property type="protein sequence ID" value="MBA2174176.1"/>
    <property type="molecule type" value="Genomic_DNA"/>
</dbReference>
<keyword evidence="3" id="KW-1185">Reference proteome</keyword>
<sequence length="59" mass="6813">MTRTNRRPMNDVMDHMKKVEGVQMGRGGKLPKPIKWIGYILFGSFFLVMLLGLLISYIN</sequence>
<accession>A0A838CRB9</accession>
<organism evidence="2 3">
    <name type="scientific">Halobacillus locisalis</name>
    <dbReference type="NCBI Taxonomy" id="220753"/>
    <lineage>
        <taxon>Bacteria</taxon>
        <taxon>Bacillati</taxon>
        <taxon>Bacillota</taxon>
        <taxon>Bacilli</taxon>
        <taxon>Bacillales</taxon>
        <taxon>Bacillaceae</taxon>
        <taxon>Halobacillus</taxon>
    </lineage>
</organism>
<feature type="transmembrane region" description="Helical" evidence="1">
    <location>
        <begin position="36"/>
        <end position="58"/>
    </location>
</feature>
<dbReference type="AlphaFoldDB" id="A0A838CRB9"/>
<reference evidence="2 3" key="1">
    <citation type="journal article" date="2004" name="Extremophiles">
        <title>Halobacillus locisalis sp. nov., a halophilic bacterium isolated from a marine solar saltern of the Yellow Sea in Korea.</title>
        <authorList>
            <person name="Yoon J.H."/>
            <person name="Kang K.H."/>
            <person name="Oh T.K."/>
            <person name="Park Y.H."/>
        </authorList>
    </citation>
    <scope>NUCLEOTIDE SEQUENCE [LARGE SCALE GENOMIC DNA]</scope>
    <source>
        <strain evidence="2 3">KCTC 3788</strain>
    </source>
</reference>
<keyword evidence="1" id="KW-0472">Membrane</keyword>
<gene>
    <name evidence="2" type="ORF">H0266_04585</name>
</gene>
<evidence type="ECO:0000256" key="1">
    <source>
        <dbReference type="SAM" id="Phobius"/>
    </source>
</evidence>